<evidence type="ECO:0000256" key="9">
    <source>
        <dbReference type="ARBA" id="ARBA00022989"/>
    </source>
</evidence>
<organism evidence="16 17">
    <name type="scientific">Dioscorea zingiberensis</name>
    <dbReference type="NCBI Taxonomy" id="325984"/>
    <lineage>
        <taxon>Eukaryota</taxon>
        <taxon>Viridiplantae</taxon>
        <taxon>Streptophyta</taxon>
        <taxon>Embryophyta</taxon>
        <taxon>Tracheophyta</taxon>
        <taxon>Spermatophyta</taxon>
        <taxon>Magnoliopsida</taxon>
        <taxon>Liliopsida</taxon>
        <taxon>Dioscoreales</taxon>
        <taxon>Dioscoreaceae</taxon>
        <taxon>Dioscorea</taxon>
    </lineage>
</organism>
<dbReference type="GO" id="GO:0005886">
    <property type="term" value="C:plasma membrane"/>
    <property type="evidence" value="ECO:0007669"/>
    <property type="project" value="UniProtKB-SubCell"/>
</dbReference>
<evidence type="ECO:0000256" key="8">
    <source>
        <dbReference type="ARBA" id="ARBA00022840"/>
    </source>
</evidence>
<dbReference type="InterPro" id="IPR017441">
    <property type="entry name" value="Protein_kinase_ATP_BS"/>
</dbReference>
<dbReference type="Pfam" id="PF07714">
    <property type="entry name" value="PK_Tyr_Ser-Thr"/>
    <property type="match status" value="1"/>
</dbReference>
<keyword evidence="9 14" id="KW-1133">Transmembrane helix</keyword>
<keyword evidence="3" id="KW-0723">Serine/threonine-protein kinase</keyword>
<keyword evidence="17" id="KW-1185">Reference proteome</keyword>
<evidence type="ECO:0000313" key="17">
    <source>
        <dbReference type="Proteomes" id="UP001085076"/>
    </source>
</evidence>
<evidence type="ECO:0000259" key="15">
    <source>
        <dbReference type="PROSITE" id="PS50011"/>
    </source>
</evidence>
<keyword evidence="8 13" id="KW-0067">ATP-binding</keyword>
<evidence type="ECO:0000256" key="11">
    <source>
        <dbReference type="ARBA" id="ARBA00047899"/>
    </source>
</evidence>
<evidence type="ECO:0000313" key="16">
    <source>
        <dbReference type="EMBL" id="KAJ0969273.1"/>
    </source>
</evidence>
<evidence type="ECO:0000256" key="5">
    <source>
        <dbReference type="ARBA" id="ARBA00022692"/>
    </source>
</evidence>
<comment type="catalytic activity">
    <reaction evidence="12">
        <text>L-seryl-[protein] + ATP = O-phospho-L-seryl-[protein] + ADP + H(+)</text>
        <dbReference type="Rhea" id="RHEA:17989"/>
        <dbReference type="Rhea" id="RHEA-COMP:9863"/>
        <dbReference type="Rhea" id="RHEA-COMP:11604"/>
        <dbReference type="ChEBI" id="CHEBI:15378"/>
        <dbReference type="ChEBI" id="CHEBI:29999"/>
        <dbReference type="ChEBI" id="CHEBI:30616"/>
        <dbReference type="ChEBI" id="CHEBI:83421"/>
        <dbReference type="ChEBI" id="CHEBI:456216"/>
        <dbReference type="EC" id="2.7.11.1"/>
    </reaction>
</comment>
<feature type="binding site" evidence="13">
    <location>
        <position position="114"/>
    </location>
    <ligand>
        <name>ATP</name>
        <dbReference type="ChEBI" id="CHEBI:30616"/>
    </ligand>
</feature>
<evidence type="ECO:0000256" key="14">
    <source>
        <dbReference type="SAM" id="Phobius"/>
    </source>
</evidence>
<name>A0A9D5HAQ4_9LILI</name>
<dbReference type="PROSITE" id="PS50011">
    <property type="entry name" value="PROTEIN_KINASE_DOM"/>
    <property type="match status" value="1"/>
</dbReference>
<comment type="subcellular location">
    <subcellularLocation>
        <location evidence="1">Cell membrane</location>
        <topology evidence="1">Single-pass membrane protein</topology>
    </subcellularLocation>
</comment>
<dbReference type="SUPFAM" id="SSF56112">
    <property type="entry name" value="Protein kinase-like (PK-like)"/>
    <property type="match status" value="1"/>
</dbReference>
<gene>
    <name evidence="16" type="ORF">J5N97_022150</name>
</gene>
<dbReference type="InterPro" id="IPR011009">
    <property type="entry name" value="Kinase-like_dom_sf"/>
</dbReference>
<comment type="caution">
    <text evidence="16">The sequence shown here is derived from an EMBL/GenBank/DDBJ whole genome shotgun (WGS) entry which is preliminary data.</text>
</comment>
<evidence type="ECO:0000256" key="4">
    <source>
        <dbReference type="ARBA" id="ARBA00022679"/>
    </source>
</evidence>
<dbReference type="GO" id="GO:0005524">
    <property type="term" value="F:ATP binding"/>
    <property type="evidence" value="ECO:0007669"/>
    <property type="project" value="UniProtKB-UniRule"/>
</dbReference>
<evidence type="ECO:0000256" key="1">
    <source>
        <dbReference type="ARBA" id="ARBA00004162"/>
    </source>
</evidence>
<evidence type="ECO:0000256" key="7">
    <source>
        <dbReference type="ARBA" id="ARBA00022777"/>
    </source>
</evidence>
<comment type="catalytic activity">
    <reaction evidence="11">
        <text>L-threonyl-[protein] + ATP = O-phospho-L-threonyl-[protein] + ADP + H(+)</text>
        <dbReference type="Rhea" id="RHEA:46608"/>
        <dbReference type="Rhea" id="RHEA-COMP:11060"/>
        <dbReference type="Rhea" id="RHEA-COMP:11605"/>
        <dbReference type="ChEBI" id="CHEBI:15378"/>
        <dbReference type="ChEBI" id="CHEBI:30013"/>
        <dbReference type="ChEBI" id="CHEBI:30616"/>
        <dbReference type="ChEBI" id="CHEBI:61977"/>
        <dbReference type="ChEBI" id="CHEBI:456216"/>
        <dbReference type="EC" id="2.7.11.1"/>
    </reaction>
</comment>
<sequence>MSGTLVVALIAAAGVVAFVGIGFLLWYCLFHRRSISRTSETNSSDPSVQAGGNVELTLPGGGSYPSGSQGARSFVLDELNLATKNFSSINLIGYGKFGEVYKGLLQDGMIVAIKSRQAAPSREFTDEVRILSSIRHRNLVSLLGYCQEKDLQMLIYEYIPNGSVSSHLYGTSQMSSEKLEFKHRLSIAHGAAKGLAHLHGFDPPLVHRNFKTGNVLVDEDFIPKVADAGLRNLMERIGGSSSTSQPMADDVFLDPEVKQSGSFCAKSDVYSFGVFLLELVSGRDARSDQSLITKAQNYQDPGTISSVVDPRMGSSFTTEGMKEFLRLVFWCLNTTAERRPPMSFVVSELNRIHDKEISLTTVMGEGTPTVTLGSQLFTAAK</sequence>
<evidence type="ECO:0000256" key="10">
    <source>
        <dbReference type="ARBA" id="ARBA00023136"/>
    </source>
</evidence>
<accession>A0A9D5HAQ4</accession>
<protein>
    <recommendedName>
        <fullName evidence="2">non-specific serine/threonine protein kinase</fullName>
        <ecNumber evidence="2">2.7.11.1</ecNumber>
    </recommendedName>
</protein>
<dbReference type="PANTHER" id="PTHR47982:SF20">
    <property type="entry name" value="NON-SPECIFIC SERINE_THREONINE PROTEIN KINASE"/>
    <property type="match status" value="1"/>
</dbReference>
<dbReference type="EC" id="2.7.11.1" evidence="2"/>
<feature type="transmembrane region" description="Helical" evidence="14">
    <location>
        <begin position="6"/>
        <end position="29"/>
    </location>
</feature>
<dbReference type="Proteomes" id="UP001085076">
    <property type="component" value="Miscellaneous, Linkage group lg06"/>
</dbReference>
<keyword evidence="4" id="KW-0808">Transferase</keyword>
<dbReference type="AlphaFoldDB" id="A0A9D5HAQ4"/>
<dbReference type="GO" id="GO:0004674">
    <property type="term" value="F:protein serine/threonine kinase activity"/>
    <property type="evidence" value="ECO:0007669"/>
    <property type="project" value="UniProtKB-KW"/>
</dbReference>
<evidence type="ECO:0000256" key="12">
    <source>
        <dbReference type="ARBA" id="ARBA00048679"/>
    </source>
</evidence>
<dbReference type="InterPro" id="IPR047117">
    <property type="entry name" value="PERK1-13-like"/>
</dbReference>
<keyword evidence="7" id="KW-0418">Kinase</keyword>
<evidence type="ECO:0000256" key="2">
    <source>
        <dbReference type="ARBA" id="ARBA00012513"/>
    </source>
</evidence>
<dbReference type="Gene3D" id="3.30.200.20">
    <property type="entry name" value="Phosphorylase Kinase, domain 1"/>
    <property type="match status" value="1"/>
</dbReference>
<keyword evidence="5 14" id="KW-0812">Transmembrane</keyword>
<dbReference type="FunFam" id="3.30.200.20:FF:000039">
    <property type="entry name" value="receptor-like protein kinase FERONIA"/>
    <property type="match status" value="1"/>
</dbReference>
<keyword evidence="6 13" id="KW-0547">Nucleotide-binding</keyword>
<reference evidence="16" key="2">
    <citation type="journal article" date="2022" name="Hortic Res">
        <title>The genome of Dioscorea zingiberensis sheds light on the biosynthesis, origin and evolution of the medicinally important diosgenin saponins.</title>
        <authorList>
            <person name="Li Y."/>
            <person name="Tan C."/>
            <person name="Li Z."/>
            <person name="Guo J."/>
            <person name="Li S."/>
            <person name="Chen X."/>
            <person name="Wang C."/>
            <person name="Dai X."/>
            <person name="Yang H."/>
            <person name="Song W."/>
            <person name="Hou L."/>
            <person name="Xu J."/>
            <person name="Tong Z."/>
            <person name="Xu A."/>
            <person name="Yuan X."/>
            <person name="Wang W."/>
            <person name="Yang Q."/>
            <person name="Chen L."/>
            <person name="Sun Z."/>
            <person name="Wang K."/>
            <person name="Pan B."/>
            <person name="Chen J."/>
            <person name="Bao Y."/>
            <person name="Liu F."/>
            <person name="Qi X."/>
            <person name="Gang D.R."/>
            <person name="Wen J."/>
            <person name="Li J."/>
        </authorList>
    </citation>
    <scope>NUCLEOTIDE SEQUENCE</scope>
    <source>
        <strain evidence="16">Dzin_1.0</strain>
    </source>
</reference>
<dbReference type="PROSITE" id="PS00107">
    <property type="entry name" value="PROTEIN_KINASE_ATP"/>
    <property type="match status" value="1"/>
</dbReference>
<evidence type="ECO:0000256" key="13">
    <source>
        <dbReference type="PROSITE-ProRule" id="PRU10141"/>
    </source>
</evidence>
<reference evidence="16" key="1">
    <citation type="submission" date="2021-03" db="EMBL/GenBank/DDBJ databases">
        <authorList>
            <person name="Li Z."/>
            <person name="Yang C."/>
        </authorList>
    </citation>
    <scope>NUCLEOTIDE SEQUENCE</scope>
    <source>
        <strain evidence="16">Dzin_1.0</strain>
        <tissue evidence="16">Leaf</tissue>
    </source>
</reference>
<feature type="domain" description="Protein kinase" evidence="15">
    <location>
        <begin position="86"/>
        <end position="356"/>
    </location>
</feature>
<dbReference type="Gene3D" id="1.10.510.10">
    <property type="entry name" value="Transferase(Phosphotransferase) domain 1"/>
    <property type="match status" value="1"/>
</dbReference>
<proteinExistence type="predicted"/>
<evidence type="ECO:0000256" key="6">
    <source>
        <dbReference type="ARBA" id="ARBA00022741"/>
    </source>
</evidence>
<dbReference type="InterPro" id="IPR001245">
    <property type="entry name" value="Ser-Thr/Tyr_kinase_cat_dom"/>
</dbReference>
<dbReference type="OrthoDB" id="4062651at2759"/>
<keyword evidence="10 14" id="KW-0472">Membrane</keyword>
<dbReference type="PANTHER" id="PTHR47982">
    <property type="entry name" value="PROLINE-RICH RECEPTOR-LIKE PROTEIN KINASE PERK4"/>
    <property type="match status" value="1"/>
</dbReference>
<dbReference type="FunFam" id="1.10.510.10:FF:000430">
    <property type="entry name" value="Protein kinase superfamily protein"/>
    <property type="match status" value="1"/>
</dbReference>
<dbReference type="EMBL" id="JAGGNH010000006">
    <property type="protein sequence ID" value="KAJ0969273.1"/>
    <property type="molecule type" value="Genomic_DNA"/>
</dbReference>
<evidence type="ECO:0000256" key="3">
    <source>
        <dbReference type="ARBA" id="ARBA00022527"/>
    </source>
</evidence>
<dbReference type="InterPro" id="IPR000719">
    <property type="entry name" value="Prot_kinase_dom"/>
</dbReference>